<reference evidence="2 3" key="1">
    <citation type="submission" date="2024-03" db="EMBL/GenBank/DDBJ databases">
        <title>Flavobacterium soyae.</title>
        <authorList>
            <person name="Zheng W."/>
        </authorList>
    </citation>
    <scope>NUCLEOTIDE SEQUENCE [LARGE SCALE GENOMIC DNA]</scope>
    <source>
        <strain evidence="2 3">55</strain>
    </source>
</reference>
<sequence>MKFIKKGYYYFFYKIYRSIEYTSKLGGGEFLTVNKASLVMLALEIWGLFSLANYYTIYKKISTELNISMPIVYIPAVIVFTFNYITIHYKGRWKQYNAEFANYSKKKNHPAGASILLVNAKRVSS</sequence>
<name>A0ABZ2UIP5_9FLAO</name>
<protein>
    <submittedName>
        <fullName evidence="2">Uncharacterized protein</fullName>
    </submittedName>
</protein>
<feature type="transmembrane region" description="Helical" evidence="1">
    <location>
        <begin position="38"/>
        <end position="55"/>
    </location>
</feature>
<dbReference type="EMBL" id="CP150845">
    <property type="protein sequence ID" value="WYZ20616.1"/>
    <property type="molecule type" value="Genomic_DNA"/>
</dbReference>
<keyword evidence="1" id="KW-0472">Membrane</keyword>
<dbReference type="RefSeq" id="WP_406844744.1">
    <property type="nucleotide sequence ID" value="NZ_CP150845.1"/>
</dbReference>
<dbReference type="Proteomes" id="UP001623852">
    <property type="component" value="Chromosome"/>
</dbReference>
<organism evidence="2 3">
    <name type="scientific">Flavobacterium soyae</name>
    <dbReference type="NCBI Taxonomy" id="2903098"/>
    <lineage>
        <taxon>Bacteria</taxon>
        <taxon>Pseudomonadati</taxon>
        <taxon>Bacteroidota</taxon>
        <taxon>Flavobacteriia</taxon>
        <taxon>Flavobacteriales</taxon>
        <taxon>Flavobacteriaceae</taxon>
        <taxon>Flavobacterium</taxon>
    </lineage>
</organism>
<evidence type="ECO:0000313" key="3">
    <source>
        <dbReference type="Proteomes" id="UP001623852"/>
    </source>
</evidence>
<accession>A0ABZ2UIP5</accession>
<proteinExistence type="predicted"/>
<feature type="transmembrane region" description="Helical" evidence="1">
    <location>
        <begin position="67"/>
        <end position="87"/>
    </location>
</feature>
<gene>
    <name evidence="2" type="ORF">AABD74_03940</name>
</gene>
<keyword evidence="1" id="KW-1133">Transmembrane helix</keyword>
<evidence type="ECO:0000256" key="1">
    <source>
        <dbReference type="SAM" id="Phobius"/>
    </source>
</evidence>
<evidence type="ECO:0000313" key="2">
    <source>
        <dbReference type="EMBL" id="WYZ20616.1"/>
    </source>
</evidence>
<keyword evidence="1" id="KW-0812">Transmembrane</keyword>
<keyword evidence="3" id="KW-1185">Reference proteome</keyword>